<name>A8RW34_ENTBW</name>
<protein>
    <submittedName>
        <fullName evidence="1">Uncharacterized protein</fullName>
    </submittedName>
</protein>
<comment type="caution">
    <text evidence="1">The sequence shown here is derived from an EMBL/GenBank/DDBJ whole genome shotgun (WGS) entry which is preliminary data.</text>
</comment>
<accession>A8RW34</accession>
<organism evidence="1 2">
    <name type="scientific">Enterocloster bolteae (strain ATCC BAA-613 / DSM 15670 / CCUG 46953 / JCM 12243 / WAL 16351)</name>
    <name type="common">Clostridium bolteae</name>
    <dbReference type="NCBI Taxonomy" id="411902"/>
    <lineage>
        <taxon>Bacteria</taxon>
        <taxon>Bacillati</taxon>
        <taxon>Bacillota</taxon>
        <taxon>Clostridia</taxon>
        <taxon>Lachnospirales</taxon>
        <taxon>Lachnospiraceae</taxon>
        <taxon>Enterocloster</taxon>
    </lineage>
</organism>
<dbReference type="Proteomes" id="UP000005396">
    <property type="component" value="Unassembled WGS sequence"/>
</dbReference>
<dbReference type="HOGENOM" id="CLU_3181999_0_0_9"/>
<dbReference type="AlphaFoldDB" id="A8RW34"/>
<dbReference type="EMBL" id="ABCC02000035">
    <property type="protein sequence ID" value="EDP15287.1"/>
    <property type="molecule type" value="Genomic_DNA"/>
</dbReference>
<evidence type="ECO:0000313" key="1">
    <source>
        <dbReference type="EMBL" id="EDP15287.1"/>
    </source>
</evidence>
<dbReference type="PaxDb" id="411902-CLOBOL_04466"/>
<reference evidence="1 2" key="2">
    <citation type="submission" date="2007-09" db="EMBL/GenBank/DDBJ databases">
        <title>Draft genome sequence of Clostridium bolteae (ATCC BAA-613).</title>
        <authorList>
            <person name="Sudarsanam P."/>
            <person name="Ley R."/>
            <person name="Guruge J."/>
            <person name="Turnbaugh P.J."/>
            <person name="Mahowald M."/>
            <person name="Liep D."/>
            <person name="Gordon J."/>
        </authorList>
    </citation>
    <scope>NUCLEOTIDE SEQUENCE [LARGE SCALE GENOMIC DNA]</scope>
    <source>
        <strain evidence="2">ATCC BAA-613 / DSM 15670 / CCUG 46953 / JCM 12243 / WAL 16351</strain>
    </source>
</reference>
<reference evidence="1 2" key="1">
    <citation type="submission" date="2007-08" db="EMBL/GenBank/DDBJ databases">
        <authorList>
            <person name="Fulton L."/>
            <person name="Clifton S."/>
            <person name="Fulton B."/>
            <person name="Xu J."/>
            <person name="Minx P."/>
            <person name="Pepin K.H."/>
            <person name="Johnson M."/>
            <person name="Thiruvilangam P."/>
            <person name="Bhonagiri V."/>
            <person name="Nash W.E."/>
            <person name="Mardis E.R."/>
            <person name="Wilson R.K."/>
        </authorList>
    </citation>
    <scope>NUCLEOTIDE SEQUENCE [LARGE SCALE GENOMIC DNA]</scope>
    <source>
        <strain evidence="2">ATCC BAA-613 / DSM 15670 / CCUG 46953 / JCM 12243 / WAL 16351</strain>
    </source>
</reference>
<proteinExistence type="predicted"/>
<gene>
    <name evidence="1" type="ORF">CLOBOL_04466</name>
</gene>
<evidence type="ECO:0000313" key="2">
    <source>
        <dbReference type="Proteomes" id="UP000005396"/>
    </source>
</evidence>
<sequence>MNYLVSCIFIHYMNKQIIKTVFVYNLKPAYPGRLGVCESFSVIKDL</sequence>